<comment type="caution">
    <text evidence="3">The sequence shown here is derived from an EMBL/GenBank/DDBJ whole genome shotgun (WGS) entry which is preliminary data.</text>
</comment>
<dbReference type="EMBL" id="JBIRYO010000020">
    <property type="protein sequence ID" value="MFI2476928.1"/>
    <property type="molecule type" value="Genomic_DNA"/>
</dbReference>
<feature type="transmembrane region" description="Helical" evidence="2">
    <location>
        <begin position="40"/>
        <end position="62"/>
    </location>
</feature>
<reference evidence="3 4" key="1">
    <citation type="submission" date="2024-10" db="EMBL/GenBank/DDBJ databases">
        <title>The Natural Products Discovery Center: Release of the First 8490 Sequenced Strains for Exploring Actinobacteria Biosynthetic Diversity.</title>
        <authorList>
            <person name="Kalkreuter E."/>
            <person name="Kautsar S.A."/>
            <person name="Yang D."/>
            <person name="Bader C.D."/>
            <person name="Teijaro C.N."/>
            <person name="Fluegel L."/>
            <person name="Davis C.M."/>
            <person name="Simpson J.R."/>
            <person name="Lauterbach L."/>
            <person name="Steele A.D."/>
            <person name="Gui C."/>
            <person name="Meng S."/>
            <person name="Li G."/>
            <person name="Viehrig K."/>
            <person name="Ye F."/>
            <person name="Su P."/>
            <person name="Kiefer A.F."/>
            <person name="Nichols A."/>
            <person name="Cepeda A.J."/>
            <person name="Yan W."/>
            <person name="Fan B."/>
            <person name="Jiang Y."/>
            <person name="Adhikari A."/>
            <person name="Zheng C.-J."/>
            <person name="Schuster L."/>
            <person name="Cowan T.M."/>
            <person name="Smanski M.J."/>
            <person name="Chevrette M.G."/>
            <person name="De Carvalho L.P.S."/>
            <person name="Shen B."/>
        </authorList>
    </citation>
    <scope>NUCLEOTIDE SEQUENCE [LARGE SCALE GENOMIC DNA]</scope>
    <source>
        <strain evidence="3 4">NPDC019275</strain>
    </source>
</reference>
<evidence type="ECO:0000313" key="4">
    <source>
        <dbReference type="Proteomes" id="UP001611415"/>
    </source>
</evidence>
<accession>A0ABW7X711</accession>
<organism evidence="3 4">
    <name type="scientific">Nocardia xishanensis</name>
    <dbReference type="NCBI Taxonomy" id="238964"/>
    <lineage>
        <taxon>Bacteria</taxon>
        <taxon>Bacillati</taxon>
        <taxon>Actinomycetota</taxon>
        <taxon>Actinomycetes</taxon>
        <taxon>Mycobacteriales</taxon>
        <taxon>Nocardiaceae</taxon>
        <taxon>Nocardia</taxon>
    </lineage>
</organism>
<dbReference type="InterPro" id="IPR001646">
    <property type="entry name" value="5peptide_repeat"/>
</dbReference>
<feature type="transmembrane region" description="Helical" evidence="2">
    <location>
        <begin position="82"/>
        <end position="100"/>
    </location>
</feature>
<proteinExistence type="predicted"/>
<keyword evidence="2" id="KW-0472">Membrane</keyword>
<sequence length="410" mass="44487">MSGRVSALGAQARTRTAALRARLSKDSRAALGRRAGRIQLFPAVTLALFAGLGVAFVAYGFLRWITPVDTSKQAAEIDVTRIALTVVAGVGGVVALVIAYRRQRDLEQGRFVERFGAAAAQLGATDVAVRIAGAYAMAGVADESDGLRRQQCIDVLCGYLRLPYSPEIGANHQTKHVQKRAIREDTGEDEDHFEYRQNDREFRATIVRVIADHLRPTAEYSWSPSDFDFRTAHLEDVDFTTATFTGDARFEKATFTGDASFYGATFTGDASFHGATFTTARFGKTTFTGDASFHGTTFTGDALFERATFTGNASFGGKATFTGNALFERVTFTGNARFDGATFTGYAHFPNVAFAGRTSFERVDFGPRPAIFTEPRQWGPPPPTFDWSENGQGKPSNVAPADWPPTLAAS</sequence>
<dbReference type="Proteomes" id="UP001611415">
    <property type="component" value="Unassembled WGS sequence"/>
</dbReference>
<name>A0ABW7X711_9NOCA</name>
<keyword evidence="2" id="KW-1133">Transmembrane helix</keyword>
<evidence type="ECO:0000256" key="2">
    <source>
        <dbReference type="SAM" id="Phobius"/>
    </source>
</evidence>
<keyword evidence="2" id="KW-0812">Transmembrane</keyword>
<dbReference type="Pfam" id="PF13576">
    <property type="entry name" value="Pentapeptide_3"/>
    <property type="match status" value="2"/>
</dbReference>
<gene>
    <name evidence="3" type="ORF">ACH49W_26395</name>
</gene>
<feature type="region of interest" description="Disordered" evidence="1">
    <location>
        <begin position="372"/>
        <end position="410"/>
    </location>
</feature>
<evidence type="ECO:0000313" key="3">
    <source>
        <dbReference type="EMBL" id="MFI2476928.1"/>
    </source>
</evidence>
<keyword evidence="4" id="KW-1185">Reference proteome</keyword>
<dbReference type="SUPFAM" id="SSF141571">
    <property type="entry name" value="Pentapeptide repeat-like"/>
    <property type="match status" value="1"/>
</dbReference>
<protein>
    <submittedName>
        <fullName evidence="3">Pentapeptide repeat-containing protein</fullName>
    </submittedName>
</protein>
<dbReference type="Gene3D" id="2.160.20.80">
    <property type="entry name" value="E3 ubiquitin-protein ligase SopA"/>
    <property type="match status" value="1"/>
</dbReference>
<evidence type="ECO:0000256" key="1">
    <source>
        <dbReference type="SAM" id="MobiDB-lite"/>
    </source>
</evidence>
<dbReference type="RefSeq" id="WP_397094237.1">
    <property type="nucleotide sequence ID" value="NZ_JBIRYO010000020.1"/>
</dbReference>